<gene>
    <name evidence="1" type="ORF">HGMM_F45G04C18</name>
</gene>
<organism evidence="1">
    <name type="scientific">uncultured Chloroflexota bacterium</name>
    <dbReference type="NCBI Taxonomy" id="166587"/>
    <lineage>
        <taxon>Bacteria</taxon>
        <taxon>Bacillati</taxon>
        <taxon>Chloroflexota</taxon>
        <taxon>environmental samples</taxon>
    </lineage>
</organism>
<protein>
    <submittedName>
        <fullName evidence="1">Uncharacterized protein</fullName>
    </submittedName>
</protein>
<sequence>MSAEIDRAYLQVALDELETYLLSNELYWQLSTRNNALPRLTIGQLLLTRLRLSARGLLSPADESRWTSVRQRWRAAWEKKASHEFNSRLNLWKNYLEDYFESPSNYAADYPGEVRQRVILELLTQEISAPLPQAAMLTVLDERLRTVLIPGPFVWEEELGAVFPKETWWYLYGRLKT</sequence>
<dbReference type="EMBL" id="AP011762">
    <property type="protein sequence ID" value="BAL56945.1"/>
    <property type="molecule type" value="Genomic_DNA"/>
</dbReference>
<dbReference type="AlphaFoldDB" id="H5SLA9"/>
<proteinExistence type="predicted"/>
<accession>H5SLA9</accession>
<reference evidence="1" key="1">
    <citation type="journal article" date="2005" name="Environ. Microbiol.">
        <title>Genetic and functional properties of uncultivated thermophilic crenarchaeotes from a subsurface gold mine as revealed by analysis of genome fragments.</title>
        <authorList>
            <person name="Nunoura T."/>
            <person name="Hirayama H."/>
            <person name="Takami H."/>
            <person name="Oida H."/>
            <person name="Nishi S."/>
            <person name="Shimamura S."/>
            <person name="Suzuki Y."/>
            <person name="Inagaki F."/>
            <person name="Takai K."/>
            <person name="Nealson K.H."/>
            <person name="Horikoshi K."/>
        </authorList>
    </citation>
    <scope>NUCLEOTIDE SEQUENCE</scope>
</reference>
<evidence type="ECO:0000313" key="1">
    <source>
        <dbReference type="EMBL" id="BAL56945.1"/>
    </source>
</evidence>
<name>H5SLA9_9CHLR</name>
<reference evidence="1" key="2">
    <citation type="journal article" date="2012" name="PLoS ONE">
        <title>A Deeply Branching Thermophilic Bacterium with an Ancient Acetyl-CoA Pathway Dominates a Subsurface Ecosystem.</title>
        <authorList>
            <person name="Takami H."/>
            <person name="Noguchi H."/>
            <person name="Takaki Y."/>
            <person name="Uchiyama I."/>
            <person name="Toyoda A."/>
            <person name="Nishi S."/>
            <person name="Chee G.-J."/>
            <person name="Arai W."/>
            <person name="Nunoura T."/>
            <person name="Itoh T."/>
            <person name="Hattori M."/>
            <person name="Takai K."/>
        </authorList>
    </citation>
    <scope>NUCLEOTIDE SEQUENCE</scope>
</reference>